<accession>A0A1L3MKU6</accession>
<proteinExistence type="predicted"/>
<evidence type="ECO:0000313" key="2">
    <source>
        <dbReference type="Proteomes" id="UP000182938"/>
    </source>
</evidence>
<keyword evidence="2" id="KW-1185">Reference proteome</keyword>
<dbReference type="Proteomes" id="UP000182938">
    <property type="component" value="Chromosome"/>
</dbReference>
<protein>
    <recommendedName>
        <fullName evidence="3">Reverse transcriptase domain-containing protein</fullName>
    </recommendedName>
</protein>
<name>A0A1L3MKU6_9MICO</name>
<sequence>MDDMWLFGDEAALLRSAQRELQEVARSIGLNINSGKTEVLEGSDVYDRAMQIEHSAVDSALGSKDKDAGPLEELVDRILEHPEVAGRTSVKFAITRMRDHGSAYKVQELV</sequence>
<dbReference type="EMBL" id="CP013290">
    <property type="protein sequence ID" value="APH02824.1"/>
    <property type="molecule type" value="Genomic_DNA"/>
</dbReference>
<evidence type="ECO:0000313" key="1">
    <source>
        <dbReference type="EMBL" id="APH02824.1"/>
    </source>
</evidence>
<dbReference type="AlphaFoldDB" id="A0A1L3MKU6"/>
<gene>
    <name evidence="1" type="ORF">ASJ30_15825</name>
</gene>
<reference evidence="1 2" key="1">
    <citation type="submission" date="2015-11" db="EMBL/GenBank/DDBJ databases">
        <authorList>
            <person name="Zhang Y."/>
            <person name="Guo Z."/>
        </authorList>
    </citation>
    <scope>NUCLEOTIDE SEQUENCE [LARGE SCALE GENOMIC DNA]</scope>
    <source>
        <strain evidence="1 2">YFY001</strain>
    </source>
</reference>
<dbReference type="KEGG" id="jte:ASJ30_15825"/>
<organism evidence="1 2">
    <name type="scientific">Janibacter indicus</name>
    <dbReference type="NCBI Taxonomy" id="857417"/>
    <lineage>
        <taxon>Bacteria</taxon>
        <taxon>Bacillati</taxon>
        <taxon>Actinomycetota</taxon>
        <taxon>Actinomycetes</taxon>
        <taxon>Micrococcales</taxon>
        <taxon>Intrasporangiaceae</taxon>
        <taxon>Janibacter</taxon>
    </lineage>
</organism>
<evidence type="ECO:0008006" key="3">
    <source>
        <dbReference type="Google" id="ProtNLM"/>
    </source>
</evidence>